<reference evidence="2 3" key="1">
    <citation type="submission" date="2015-01" db="EMBL/GenBank/DDBJ databases">
        <title>Genome Sequencing of Rickettsiales.</title>
        <authorList>
            <person name="Daugherty S.C."/>
            <person name="Su Q."/>
            <person name="Abolude K."/>
            <person name="Beier-Sexton M."/>
            <person name="Carlyon J.A."/>
            <person name="Carter R."/>
            <person name="Day N.P."/>
            <person name="Dumler S.J."/>
            <person name="Dyachenko V."/>
            <person name="Godinez A."/>
            <person name="Kurtti T.J."/>
            <person name="Lichay M."/>
            <person name="Mullins K.E."/>
            <person name="Ott S."/>
            <person name="Pappas-Brown V."/>
            <person name="Paris D.H."/>
            <person name="Patel P."/>
            <person name="Richards A.L."/>
            <person name="Sadzewicz L."/>
            <person name="Sears K."/>
            <person name="Seidman D."/>
            <person name="Sengamalay N."/>
            <person name="Stenos J."/>
            <person name="Tallon L.J."/>
            <person name="Vincent G."/>
            <person name="Fraser C.M."/>
            <person name="Munderloh U."/>
            <person name="Dunning-Hotopp J.C."/>
        </authorList>
    </citation>
    <scope>NUCLEOTIDE SEQUENCE [LARGE SCALE GENOMIC DNA]</scope>
    <source>
        <strain evidence="2 3">CRT53-1</strain>
    </source>
</reference>
<dbReference type="PATRIC" id="fig|1359157.3.peg.1553"/>
<dbReference type="Proteomes" id="UP000033722">
    <property type="component" value="Unassembled WGS sequence"/>
</dbReference>
<organism evidence="2 3">
    <name type="scientific">Anaplasma phagocytophilum str. CRT53-1</name>
    <dbReference type="NCBI Taxonomy" id="1359157"/>
    <lineage>
        <taxon>Bacteria</taxon>
        <taxon>Pseudomonadati</taxon>
        <taxon>Pseudomonadota</taxon>
        <taxon>Alphaproteobacteria</taxon>
        <taxon>Rickettsiales</taxon>
        <taxon>Anaplasmataceae</taxon>
        <taxon>Anaplasma</taxon>
        <taxon>phagocytophilum group</taxon>
    </lineage>
</organism>
<sequence length="46" mass="5143">MFVCLLELLTIQDCHGAEAKGDSKSPDQAPSTRLHLQQMQQMQQAD</sequence>
<gene>
    <name evidence="2" type="ORF">APHCRT_1621</name>
</gene>
<evidence type="ECO:0000313" key="3">
    <source>
        <dbReference type="Proteomes" id="UP000033722"/>
    </source>
</evidence>
<evidence type="ECO:0000256" key="1">
    <source>
        <dbReference type="SAM" id="MobiDB-lite"/>
    </source>
</evidence>
<dbReference type="AlphaFoldDB" id="A0A0F3PI62"/>
<accession>A0A0F3PI62</accession>
<dbReference type="EMBL" id="LAOD01000041">
    <property type="protein sequence ID" value="KJV79993.1"/>
    <property type="molecule type" value="Genomic_DNA"/>
</dbReference>
<comment type="caution">
    <text evidence="2">The sequence shown here is derived from an EMBL/GenBank/DDBJ whole genome shotgun (WGS) entry which is preliminary data.</text>
</comment>
<proteinExistence type="predicted"/>
<feature type="compositionally biased region" description="Low complexity" evidence="1">
    <location>
        <begin position="37"/>
        <end position="46"/>
    </location>
</feature>
<feature type="compositionally biased region" description="Polar residues" evidence="1">
    <location>
        <begin position="26"/>
        <end position="35"/>
    </location>
</feature>
<evidence type="ECO:0000313" key="2">
    <source>
        <dbReference type="EMBL" id="KJV79993.1"/>
    </source>
</evidence>
<name>A0A0F3PI62_ANAPH</name>
<feature type="compositionally biased region" description="Basic and acidic residues" evidence="1">
    <location>
        <begin position="16"/>
        <end position="25"/>
    </location>
</feature>
<feature type="region of interest" description="Disordered" evidence="1">
    <location>
        <begin position="16"/>
        <end position="46"/>
    </location>
</feature>
<protein>
    <submittedName>
        <fullName evidence="2">Uncharacterized protein</fullName>
    </submittedName>
</protein>